<comment type="similarity">
    <text evidence="2">Belongs to the ABC transporter superfamily.</text>
</comment>
<dbReference type="NCBIfam" id="TIGR04520">
    <property type="entry name" value="ECF_ATPase_1"/>
    <property type="match status" value="1"/>
</dbReference>
<dbReference type="InterPro" id="IPR015856">
    <property type="entry name" value="ABC_transpr_CbiO/EcfA_su"/>
</dbReference>
<dbReference type="SMART" id="SM00382">
    <property type="entry name" value="AAA"/>
    <property type="match status" value="1"/>
</dbReference>
<evidence type="ECO:0000256" key="2">
    <source>
        <dbReference type="ARBA" id="ARBA00005417"/>
    </source>
</evidence>
<dbReference type="Gene3D" id="3.40.50.300">
    <property type="entry name" value="P-loop containing nucleotide triphosphate hydrolases"/>
    <property type="match status" value="1"/>
</dbReference>
<dbReference type="InterPro" id="IPR030947">
    <property type="entry name" value="EcfA_1"/>
</dbReference>
<gene>
    <name evidence="10" type="primary">cbiO</name>
    <name evidence="11" type="ORF">C5T88_03930</name>
    <name evidence="10" type="ORF">ELUMI_v1c03080</name>
</gene>
<proteinExistence type="inferred from homology"/>
<dbReference type="KEGG" id="elj:ELUMI_v1c03080"/>
<evidence type="ECO:0000259" key="9">
    <source>
        <dbReference type="PROSITE" id="PS50893"/>
    </source>
</evidence>
<evidence type="ECO:0000256" key="1">
    <source>
        <dbReference type="ARBA" id="ARBA00004236"/>
    </source>
</evidence>
<dbReference type="CDD" id="cd03225">
    <property type="entry name" value="ABC_cobalt_CbiO_domain1"/>
    <property type="match status" value="1"/>
</dbReference>
<accession>A0A2K8NWN4</accession>
<dbReference type="RefSeq" id="WP_025734061.1">
    <property type="nucleotide sequence ID" value="NZ_CP024963.1"/>
</dbReference>
<dbReference type="EMBL" id="CP024963">
    <property type="protein sequence ID" value="ATZ17033.1"/>
    <property type="molecule type" value="Genomic_DNA"/>
</dbReference>
<dbReference type="InterPro" id="IPR003439">
    <property type="entry name" value="ABC_transporter-like_ATP-bd"/>
</dbReference>
<evidence type="ECO:0000256" key="6">
    <source>
        <dbReference type="ARBA" id="ARBA00022840"/>
    </source>
</evidence>
<dbReference type="InterPro" id="IPR003593">
    <property type="entry name" value="AAA+_ATPase"/>
</dbReference>
<dbReference type="FunFam" id="3.40.50.300:FF:000224">
    <property type="entry name" value="Energy-coupling factor transporter ATP-binding protein EcfA"/>
    <property type="match status" value="1"/>
</dbReference>
<reference evidence="10 12" key="1">
    <citation type="submission" date="2017-11" db="EMBL/GenBank/DDBJ databases">
        <title>Genome sequence of Entomoplasma luminosum PIMN-1 (ATCC 49195).</title>
        <authorList>
            <person name="Lo W.-S."/>
            <person name="Gasparich G.E."/>
            <person name="Kuo C.-H."/>
        </authorList>
    </citation>
    <scope>NUCLEOTIDE SEQUENCE [LARGE SCALE GENOMIC DNA]</scope>
    <source>
        <strain evidence="10 12">PIMN-1</strain>
    </source>
</reference>
<comment type="subcellular location">
    <subcellularLocation>
        <location evidence="1">Cell membrane</location>
    </subcellularLocation>
</comment>
<keyword evidence="3" id="KW-0813">Transport</keyword>
<keyword evidence="12" id="KW-1185">Reference proteome</keyword>
<reference evidence="11" key="2">
    <citation type="journal article" date="2018" name="Elife">
        <title>Firefly genomes illuminate parallel origins of bioluminescence in beetles.</title>
        <authorList>
            <person name="Fallon T.R."/>
            <person name="Lower S.E."/>
            <person name="Chang C.H."/>
            <person name="Bessho-Uehara M."/>
            <person name="Martin G.J."/>
            <person name="Bewick A.J."/>
            <person name="Behringer M."/>
            <person name="Debat H.J."/>
            <person name="Wong I."/>
            <person name="Day J.C."/>
            <person name="Suvorov A."/>
            <person name="Silva C.J."/>
            <person name="Stanger-Hall K.F."/>
            <person name="Hall D.W."/>
            <person name="Schmitz R.J."/>
            <person name="Nelson D.R."/>
            <person name="Lewis S.M."/>
            <person name="Shigenobu S."/>
            <person name="Bybee S.M."/>
            <person name="Larracuente A.M."/>
            <person name="Oba Y."/>
            <person name="Weng J.K."/>
        </authorList>
    </citation>
    <scope>NUCLEOTIDE SEQUENCE</scope>
    <source>
        <strain evidence="11">NJ-2016</strain>
    </source>
</reference>
<keyword evidence="5" id="KW-0547">Nucleotide-binding</keyword>
<dbReference type="InterPro" id="IPR027417">
    <property type="entry name" value="P-loop_NTPase"/>
</dbReference>
<dbReference type="GO" id="GO:0005524">
    <property type="term" value="F:ATP binding"/>
    <property type="evidence" value="ECO:0007669"/>
    <property type="project" value="UniProtKB-KW"/>
</dbReference>
<dbReference type="PROSITE" id="PS50893">
    <property type="entry name" value="ABC_TRANSPORTER_2"/>
    <property type="match status" value="1"/>
</dbReference>
<sequence length="404" mass="45957">MQLKEFKKTKLSEKDLEKYQATLNEFYKKKTLHNDQLFIAKNKLLNEEITKDTFKQMKAKNTEIAKEFTASLKSTMFKDNLKNATKVVENINAESPEYLEANNELTEAKRLYEEFQLIVKEKGRSAKVVKFNNLAIEVENLHFRYNPEFPLVLKNVNFTINHGEYIAIIGHNGSGKSTLSKILIGVLTAEKGIIKLFGNVLNSQNIAQIRQFLGIVFQNPDNQFIGSTVRADIAFGLENKRIEPKEMPGIIQQAAEKVHMEEFLDHEPLNLSGGQKQRVAIASALALNPDILIFDEATSMLDPKGKREVKEIMVNLRNQRDKTILSITHDMDEILNADKVLVMNNGELVRYGTPQEVINDEGFLESIHLGVPFIAEVENELIKAGIKLNKTNSMDDLVKQLWKK</sequence>
<evidence type="ECO:0000256" key="7">
    <source>
        <dbReference type="ARBA" id="ARBA00022967"/>
    </source>
</evidence>
<keyword evidence="7" id="KW-1278">Translocase</keyword>
<evidence type="ECO:0000256" key="4">
    <source>
        <dbReference type="ARBA" id="ARBA00022475"/>
    </source>
</evidence>
<dbReference type="OrthoDB" id="9784332at2"/>
<dbReference type="GO" id="GO:0043190">
    <property type="term" value="C:ATP-binding cassette (ABC) transporter complex"/>
    <property type="evidence" value="ECO:0007669"/>
    <property type="project" value="TreeGrafter"/>
</dbReference>
<organism evidence="10 12">
    <name type="scientific">Williamsoniiplasma luminosum</name>
    <dbReference type="NCBI Taxonomy" id="214888"/>
    <lineage>
        <taxon>Bacteria</taxon>
        <taxon>Bacillati</taxon>
        <taxon>Mycoplasmatota</taxon>
        <taxon>Mollicutes</taxon>
        <taxon>Entomoplasmatales</taxon>
        <taxon>Williamsoniiplasma</taxon>
    </lineage>
</organism>
<dbReference type="SUPFAM" id="SSF52540">
    <property type="entry name" value="P-loop containing nucleoside triphosphate hydrolases"/>
    <property type="match status" value="1"/>
</dbReference>
<dbReference type="AlphaFoldDB" id="A0A2K8NWN4"/>
<feature type="domain" description="ABC transporter" evidence="9">
    <location>
        <begin position="136"/>
        <end position="370"/>
    </location>
</feature>
<dbReference type="Pfam" id="PF00005">
    <property type="entry name" value="ABC_tran"/>
    <property type="match status" value="1"/>
</dbReference>
<dbReference type="PROSITE" id="PS00211">
    <property type="entry name" value="ABC_TRANSPORTER_1"/>
    <property type="match status" value="1"/>
</dbReference>
<evidence type="ECO:0000256" key="5">
    <source>
        <dbReference type="ARBA" id="ARBA00022741"/>
    </source>
</evidence>
<keyword evidence="6 10" id="KW-0067">ATP-binding</keyword>
<dbReference type="PANTHER" id="PTHR43553">
    <property type="entry name" value="HEAVY METAL TRANSPORTER"/>
    <property type="match status" value="1"/>
</dbReference>
<evidence type="ECO:0000313" key="10">
    <source>
        <dbReference type="EMBL" id="ATZ17033.1"/>
    </source>
</evidence>
<dbReference type="EMBL" id="CP027019">
    <property type="protein sequence ID" value="AVP49697.1"/>
    <property type="molecule type" value="Genomic_DNA"/>
</dbReference>
<protein>
    <submittedName>
        <fullName evidence="10">Cobalt ABC transporter ATP-binding subunit</fullName>
    </submittedName>
    <submittedName>
        <fullName evidence="11">Energy-coupling factor transporter ATPase</fullName>
    </submittedName>
</protein>
<keyword evidence="8" id="KW-0472">Membrane</keyword>
<dbReference type="GO" id="GO:0042626">
    <property type="term" value="F:ATPase-coupled transmembrane transporter activity"/>
    <property type="evidence" value="ECO:0007669"/>
    <property type="project" value="TreeGrafter"/>
</dbReference>
<dbReference type="InterPro" id="IPR017871">
    <property type="entry name" value="ABC_transporter-like_CS"/>
</dbReference>
<dbReference type="GO" id="GO:0016887">
    <property type="term" value="F:ATP hydrolysis activity"/>
    <property type="evidence" value="ECO:0007669"/>
    <property type="project" value="InterPro"/>
</dbReference>
<keyword evidence="4" id="KW-1003">Cell membrane</keyword>
<dbReference type="InterPro" id="IPR050095">
    <property type="entry name" value="ECF_ABC_transporter_ATP-bd"/>
</dbReference>
<evidence type="ECO:0000313" key="11">
    <source>
        <dbReference type="EMBL" id="AVP49697.1"/>
    </source>
</evidence>
<dbReference type="PANTHER" id="PTHR43553:SF24">
    <property type="entry name" value="ENERGY-COUPLING FACTOR TRANSPORTER ATP-BINDING PROTEIN ECFA1"/>
    <property type="match status" value="1"/>
</dbReference>
<dbReference type="Proteomes" id="UP000232063">
    <property type="component" value="Chromosome"/>
</dbReference>
<name>A0A2K8NWN4_9MOLU</name>
<dbReference type="Proteomes" id="UP000239250">
    <property type="component" value="Chromosome"/>
</dbReference>
<reference evidence="13" key="3">
    <citation type="submission" date="2018-02" db="EMBL/GenBank/DDBJ databases">
        <title>Firefly genomes illuminate parallel origins of bioluminescence in beetles.</title>
        <authorList>
            <person name="Fallon T.R."/>
            <person name="Lower S.E.S."/>
            <person name="Behringer M."/>
            <person name="Weng J.-K."/>
        </authorList>
    </citation>
    <scope>NUCLEOTIDE SEQUENCE [LARGE SCALE GENOMIC DNA]</scope>
</reference>
<evidence type="ECO:0000256" key="8">
    <source>
        <dbReference type="ARBA" id="ARBA00023136"/>
    </source>
</evidence>
<evidence type="ECO:0000313" key="12">
    <source>
        <dbReference type="Proteomes" id="UP000232063"/>
    </source>
</evidence>
<evidence type="ECO:0000313" key="13">
    <source>
        <dbReference type="Proteomes" id="UP000239250"/>
    </source>
</evidence>
<dbReference type="NCBIfam" id="NF010167">
    <property type="entry name" value="PRK13648.1"/>
    <property type="match status" value="1"/>
</dbReference>
<evidence type="ECO:0000256" key="3">
    <source>
        <dbReference type="ARBA" id="ARBA00022448"/>
    </source>
</evidence>